<protein>
    <submittedName>
        <fullName evidence="2">Uncharacterized protein</fullName>
    </submittedName>
</protein>
<accession>A0ABS3DIA6</accession>
<sequence>MLVLPDGRVIRSPSATIPLELFGTKISVTTNGGGAKVSIKLEELGKYLAREYLGRYFPTGWVTDLLKSFVDVKTKCNAALSYNYKRPKREGLHGLMMDATNNAFGDLQGALLGVEHGPLELWNTVEDLSGTVRKWKPTDPIRACTAKVVAGVVLKSKVAWLPIDGTLKINYSVVYEEYVDRIEVHLADIKVAGGLKYHARLDVPRLTTVVEGMDRFSGQYPLGGTMALPSSVIPTSKKVEAEPLTLEGASKIKQLSFKQEIEASTFTWNRRTGAVGISGFVVQNFQLVLLLVLIFFIYFRCSYMNLSKLMER</sequence>
<evidence type="ECO:0000313" key="3">
    <source>
        <dbReference type="Proteomes" id="UP000664052"/>
    </source>
</evidence>
<comment type="caution">
    <text evidence="2">The sequence shown here is derived from an EMBL/GenBank/DDBJ whole genome shotgun (WGS) entry which is preliminary data.</text>
</comment>
<keyword evidence="1" id="KW-0472">Membrane</keyword>
<name>A0ABS3DIA6_9BACT</name>
<proteinExistence type="predicted"/>
<keyword evidence="1" id="KW-1133">Transmembrane helix</keyword>
<organism evidence="2 3">
    <name type="scientific">Corallococcus macrosporus</name>
    <dbReference type="NCBI Taxonomy" id="35"/>
    <lineage>
        <taxon>Bacteria</taxon>
        <taxon>Pseudomonadati</taxon>
        <taxon>Myxococcota</taxon>
        <taxon>Myxococcia</taxon>
        <taxon>Myxococcales</taxon>
        <taxon>Cystobacterineae</taxon>
        <taxon>Myxococcaceae</taxon>
        <taxon>Corallococcus</taxon>
    </lineage>
</organism>
<reference evidence="2 3" key="1">
    <citation type="submission" date="2021-02" db="EMBL/GenBank/DDBJ databases">
        <title>De Novo genome assembly of isolated myxobacteria.</title>
        <authorList>
            <person name="Stevens D.C."/>
        </authorList>
    </citation>
    <scope>NUCLEOTIDE SEQUENCE [LARGE SCALE GENOMIC DNA]</scope>
    <source>
        <strain evidence="2 3">ATCC 29039</strain>
    </source>
</reference>
<gene>
    <name evidence="2" type="ORF">JYK02_26415</name>
</gene>
<feature type="transmembrane region" description="Helical" evidence="1">
    <location>
        <begin position="287"/>
        <end position="306"/>
    </location>
</feature>
<keyword evidence="1" id="KW-0812">Transmembrane</keyword>
<keyword evidence="3" id="KW-1185">Reference proteome</keyword>
<dbReference type="Proteomes" id="UP000664052">
    <property type="component" value="Unassembled WGS sequence"/>
</dbReference>
<dbReference type="EMBL" id="JAFIMU010000007">
    <property type="protein sequence ID" value="MBN8231059.1"/>
    <property type="molecule type" value="Genomic_DNA"/>
</dbReference>
<evidence type="ECO:0000313" key="2">
    <source>
        <dbReference type="EMBL" id="MBN8231059.1"/>
    </source>
</evidence>
<dbReference type="RefSeq" id="WP_207054987.1">
    <property type="nucleotide sequence ID" value="NZ_JAFIMU010000007.1"/>
</dbReference>
<evidence type="ECO:0000256" key="1">
    <source>
        <dbReference type="SAM" id="Phobius"/>
    </source>
</evidence>